<evidence type="ECO:0000256" key="1">
    <source>
        <dbReference type="ARBA" id="ARBA00004742"/>
    </source>
</evidence>
<dbReference type="EMBL" id="QETF01000019">
    <property type="protein sequence ID" value="PWG16040.1"/>
    <property type="molecule type" value="Genomic_DNA"/>
</dbReference>
<dbReference type="HAMAP" id="MF_00453">
    <property type="entry name" value="PEPCK_ATP"/>
    <property type="match status" value="1"/>
</dbReference>
<keyword evidence="12" id="KW-1185">Reference proteome</keyword>
<keyword evidence="4 10" id="KW-0312">Gluconeogenesis</keyword>
<dbReference type="InterPro" id="IPR015994">
    <property type="entry name" value="PEPCK_ATP_CS"/>
</dbReference>
<comment type="cofactor">
    <cofactor evidence="10">
        <name>Mn(2+)</name>
        <dbReference type="ChEBI" id="CHEBI:29035"/>
    </cofactor>
    <text evidence="10">Binds 1 Mn(2+) ion per subunit.</text>
</comment>
<keyword evidence="7 10" id="KW-0067">ATP-binding</keyword>
<evidence type="ECO:0000256" key="2">
    <source>
        <dbReference type="ARBA" id="ARBA00006052"/>
    </source>
</evidence>
<evidence type="ECO:0000256" key="3">
    <source>
        <dbReference type="ARBA" id="ARBA00012363"/>
    </source>
</evidence>
<name>A0A2V1P2P5_9RHOB</name>
<comment type="subcellular location">
    <subcellularLocation>
        <location evidence="10">Cytoplasm</location>
    </subcellularLocation>
</comment>
<accession>A0A2V1P2P5</accession>
<feature type="binding site" evidence="10">
    <location>
        <position position="219"/>
    </location>
    <ligand>
        <name>Mn(2+)</name>
        <dbReference type="ChEBI" id="CHEBI:29035"/>
    </ligand>
</feature>
<dbReference type="InterPro" id="IPR008210">
    <property type="entry name" value="PEP_carboxykinase_N"/>
</dbReference>
<feature type="binding site" evidence="10">
    <location>
        <position position="238"/>
    </location>
    <ligand>
        <name>Mn(2+)</name>
        <dbReference type="ChEBI" id="CHEBI:29035"/>
    </ligand>
</feature>
<reference evidence="12" key="1">
    <citation type="submission" date="2018-05" db="EMBL/GenBank/DDBJ databases">
        <authorList>
            <person name="Du Z."/>
            <person name="Wang X."/>
        </authorList>
    </citation>
    <scope>NUCLEOTIDE SEQUENCE [LARGE SCALE GENOMIC DNA]</scope>
    <source>
        <strain evidence="12">WDS4C29</strain>
    </source>
</reference>
<dbReference type="Proteomes" id="UP000245293">
    <property type="component" value="Unassembled WGS sequence"/>
</dbReference>
<comment type="pathway">
    <text evidence="1 10">Carbohydrate biosynthesis; gluconeogenesis.</text>
</comment>
<comment type="function">
    <text evidence="10">Involved in the gluconeogenesis. Catalyzes the conversion of oxaloacetate (OAA) to phosphoenolpyruvate (PEP) through direct phosphoryl transfer between the nucleoside triphosphate and OAA.</text>
</comment>
<dbReference type="GO" id="GO:0006094">
    <property type="term" value="P:gluconeogenesis"/>
    <property type="evidence" value="ECO:0007669"/>
    <property type="project" value="UniProtKB-UniRule"/>
</dbReference>
<feature type="binding site" evidence="10">
    <location>
        <position position="219"/>
    </location>
    <ligand>
        <name>substrate</name>
    </ligand>
</feature>
<feature type="binding site" evidence="10">
    <location>
        <position position="343"/>
    </location>
    <ligand>
        <name>substrate</name>
    </ligand>
</feature>
<evidence type="ECO:0000256" key="5">
    <source>
        <dbReference type="ARBA" id="ARBA00022741"/>
    </source>
</evidence>
<evidence type="ECO:0000256" key="8">
    <source>
        <dbReference type="ARBA" id="ARBA00023239"/>
    </source>
</evidence>
<dbReference type="Pfam" id="PF01293">
    <property type="entry name" value="PEPCK_ATP"/>
    <property type="match status" value="1"/>
</dbReference>
<evidence type="ECO:0000313" key="11">
    <source>
        <dbReference type="EMBL" id="PWG16040.1"/>
    </source>
</evidence>
<keyword evidence="5 10" id="KW-0547">Nucleotide-binding</keyword>
<dbReference type="GO" id="GO:0046872">
    <property type="term" value="F:metal ion binding"/>
    <property type="evidence" value="ECO:0007669"/>
    <property type="project" value="UniProtKB-KW"/>
</dbReference>
<dbReference type="GO" id="GO:0016301">
    <property type="term" value="F:kinase activity"/>
    <property type="evidence" value="ECO:0007669"/>
    <property type="project" value="UniProtKB-KW"/>
</dbReference>
<dbReference type="SUPFAM" id="SSF53795">
    <property type="entry name" value="PEP carboxykinase-like"/>
    <property type="match status" value="1"/>
</dbReference>
<feature type="binding site" evidence="10">
    <location>
        <begin position="256"/>
        <end position="264"/>
    </location>
    <ligand>
        <name>ATP</name>
        <dbReference type="ChEBI" id="CHEBI:30616"/>
    </ligand>
</feature>
<evidence type="ECO:0000313" key="12">
    <source>
        <dbReference type="Proteomes" id="UP000245293"/>
    </source>
</evidence>
<dbReference type="GO" id="GO:0005829">
    <property type="term" value="C:cytosol"/>
    <property type="evidence" value="ECO:0007669"/>
    <property type="project" value="TreeGrafter"/>
</dbReference>
<proteinExistence type="inferred from homology"/>
<feature type="binding site" evidence="10">
    <location>
        <position position="468"/>
    </location>
    <ligand>
        <name>ATP</name>
        <dbReference type="ChEBI" id="CHEBI:30616"/>
    </ligand>
</feature>
<comment type="similarity">
    <text evidence="2 10">Belongs to the phosphoenolpyruvate carboxykinase (ATP) family.</text>
</comment>
<keyword evidence="6 10" id="KW-0210">Decarboxylase</keyword>
<feature type="binding site" evidence="10">
    <location>
        <position position="219"/>
    </location>
    <ligand>
        <name>ATP</name>
        <dbReference type="ChEBI" id="CHEBI:30616"/>
    </ligand>
</feature>
<dbReference type="AlphaFoldDB" id="A0A2V1P2P5"/>
<dbReference type="Gene3D" id="3.90.228.20">
    <property type="match status" value="1"/>
</dbReference>
<keyword evidence="10" id="KW-0963">Cytoplasm</keyword>
<dbReference type="PIRSF" id="PIRSF006294">
    <property type="entry name" value="PEP_crbxkin"/>
    <property type="match status" value="1"/>
</dbReference>
<dbReference type="GO" id="GO:0005524">
    <property type="term" value="F:ATP binding"/>
    <property type="evidence" value="ECO:0007669"/>
    <property type="project" value="UniProtKB-UniRule"/>
</dbReference>
<keyword evidence="11" id="KW-0808">Transferase</keyword>
<feature type="binding site" evidence="10">
    <location>
        <position position="343"/>
    </location>
    <ligand>
        <name>ATP</name>
        <dbReference type="ChEBI" id="CHEBI:30616"/>
    </ligand>
</feature>
<dbReference type="InterPro" id="IPR013035">
    <property type="entry name" value="PEP_carboxykinase_C"/>
</dbReference>
<keyword evidence="10" id="KW-0464">Manganese</keyword>
<evidence type="ECO:0000256" key="10">
    <source>
        <dbReference type="HAMAP-Rule" id="MF_00453"/>
    </source>
</evidence>
<dbReference type="EC" id="4.1.1.49" evidence="3 10"/>
<feature type="binding site" evidence="10">
    <location>
        <position position="238"/>
    </location>
    <ligand>
        <name>ATP</name>
        <dbReference type="ChEBI" id="CHEBI:30616"/>
    </ligand>
</feature>
<evidence type="ECO:0000256" key="6">
    <source>
        <dbReference type="ARBA" id="ARBA00022793"/>
    </source>
</evidence>
<comment type="caution">
    <text evidence="11">The sequence shown here is derived from an EMBL/GenBank/DDBJ whole genome shotgun (WGS) entry which is preliminary data.</text>
</comment>
<evidence type="ECO:0000256" key="4">
    <source>
        <dbReference type="ARBA" id="ARBA00022432"/>
    </source>
</evidence>
<keyword evidence="10" id="KW-0479">Metal-binding</keyword>
<feature type="binding site" evidence="10">
    <location>
        <position position="213"/>
    </location>
    <ligand>
        <name>substrate</name>
    </ligand>
</feature>
<dbReference type="PROSITE" id="PS00532">
    <property type="entry name" value="PEPCK_ATP"/>
    <property type="match status" value="1"/>
</dbReference>
<dbReference type="PANTHER" id="PTHR30031">
    <property type="entry name" value="PHOSPHOENOLPYRUVATE CARBOXYKINASE ATP"/>
    <property type="match status" value="1"/>
</dbReference>
<sequence length="552" mass="60800">MTGPGPRAAWGPVEGQETSMFETGLRNPTLGIEVQGYKARYARYNAEASALLETALVNGEGRLSRDGALVVDTGQFTGRSPKDKHIVVEPSTKDDIWWDGNRALRPEDFETLKADMLEVLADRDVEVQDLVCGAVAEHAVNIRLIAGFSWHALFLRHMLRRPPRDALSDYTPDFTIINLPHFRADPARHGTRSETVVAISFEQKLVLIAGTEYSGENKKAAFTILNHLYPARGILPMHCSANHSVQDAKDTALFFGLSGTGKTTLSSDRTRKLIGDDEHGWSDEGIFNFEGGCYAKTIRLSKESEPEIWDAVHAFGTVLENVVMDEDSRSLMLDDDTITENTRAAYPLERLANVAPDSRGAEPRNIFLLTCDAFGVTPPIARLSPAEARVLFLLGFTSKVAGTERGVGAPEPTFSTCFGAPFLTRPPAVYADLFEKRLEQSGAQVWLVNTGWSGGDVETGKRMPISVTRSLLRAAMNSTLGAVRFERDRVWGVEIPCDGPAEARPYLDPYDTWRDKDAFDRAADGLRSRIMPKLSELGVTFPLSRVPQTADL</sequence>
<dbReference type="NCBIfam" id="NF006820">
    <property type="entry name" value="PRK09344.1-2"/>
    <property type="match status" value="1"/>
</dbReference>
<evidence type="ECO:0000256" key="9">
    <source>
        <dbReference type="ARBA" id="ARBA00047371"/>
    </source>
</evidence>
<comment type="catalytic activity">
    <reaction evidence="9 10">
        <text>oxaloacetate + ATP = phosphoenolpyruvate + ADP + CO2</text>
        <dbReference type="Rhea" id="RHEA:18617"/>
        <dbReference type="ChEBI" id="CHEBI:16452"/>
        <dbReference type="ChEBI" id="CHEBI:16526"/>
        <dbReference type="ChEBI" id="CHEBI:30616"/>
        <dbReference type="ChEBI" id="CHEBI:58702"/>
        <dbReference type="ChEBI" id="CHEBI:456216"/>
        <dbReference type="EC" id="4.1.1.49"/>
    </reaction>
</comment>
<organism evidence="11 12">
    <name type="scientific">Salibaculum griseiflavum</name>
    <dbReference type="NCBI Taxonomy" id="1914409"/>
    <lineage>
        <taxon>Bacteria</taxon>
        <taxon>Pseudomonadati</taxon>
        <taxon>Pseudomonadota</taxon>
        <taxon>Alphaproteobacteria</taxon>
        <taxon>Rhodobacterales</taxon>
        <taxon>Roseobacteraceae</taxon>
        <taxon>Salibaculum</taxon>
    </lineage>
</organism>
<dbReference type="PANTHER" id="PTHR30031:SF0">
    <property type="entry name" value="PHOSPHOENOLPYRUVATE CARBOXYKINASE (ATP)"/>
    <property type="match status" value="1"/>
</dbReference>
<feature type="binding site" evidence="10">
    <location>
        <position position="79"/>
    </location>
    <ligand>
        <name>substrate</name>
    </ligand>
</feature>
<keyword evidence="8 10" id="KW-0456">Lyase</keyword>
<comment type="caution">
    <text evidence="10">Lacks conserved residue(s) required for the propagation of feature annotation.</text>
</comment>
<dbReference type="OrthoDB" id="9806325at2"/>
<dbReference type="Gene3D" id="2.170.8.10">
    <property type="entry name" value="Phosphoenolpyruvate Carboxykinase, domain 2"/>
    <property type="match status" value="1"/>
</dbReference>
<feature type="binding site" evidence="10">
    <location>
        <position position="305"/>
    </location>
    <ligand>
        <name>ATP</name>
        <dbReference type="ChEBI" id="CHEBI:30616"/>
    </ligand>
</feature>
<keyword evidence="11" id="KW-0670">Pyruvate</keyword>
<dbReference type="GO" id="GO:0004612">
    <property type="term" value="F:phosphoenolpyruvate carboxykinase (ATP) activity"/>
    <property type="evidence" value="ECO:0007669"/>
    <property type="project" value="UniProtKB-UniRule"/>
</dbReference>
<dbReference type="Gene3D" id="3.40.449.10">
    <property type="entry name" value="Phosphoenolpyruvate Carboxykinase, domain 1"/>
    <property type="match status" value="1"/>
</dbReference>
<protein>
    <recommendedName>
        <fullName evidence="3 10">Phosphoenolpyruvate carboxykinase (ATP)</fullName>
        <shortName evidence="10">PCK</shortName>
        <shortName evidence="10">PEP carboxykinase</shortName>
        <shortName evidence="10">PEPCK</shortName>
        <ecNumber evidence="3 10">4.1.1.49</ecNumber>
    </recommendedName>
</protein>
<gene>
    <name evidence="10" type="primary">pckA</name>
    <name evidence="11" type="ORF">DFK10_14100</name>
</gene>
<feature type="binding site" evidence="10">
    <location>
        <position position="277"/>
    </location>
    <ligand>
        <name>Mn(2+)</name>
        <dbReference type="ChEBI" id="CHEBI:29035"/>
    </ligand>
</feature>
<evidence type="ECO:0000256" key="7">
    <source>
        <dbReference type="ARBA" id="ARBA00022840"/>
    </source>
</evidence>
<dbReference type="NCBIfam" id="NF006821">
    <property type="entry name" value="PRK09344.1-3"/>
    <property type="match status" value="1"/>
</dbReference>
<dbReference type="UniPathway" id="UPA00138"/>
<dbReference type="InterPro" id="IPR001272">
    <property type="entry name" value="PEP_carboxykinase_ATP"/>
</dbReference>
<dbReference type="SUPFAM" id="SSF68923">
    <property type="entry name" value="PEP carboxykinase N-terminal domain"/>
    <property type="match status" value="1"/>
</dbReference>
<keyword evidence="11" id="KW-0418">Kinase</keyword>